<dbReference type="STRING" id="6280.A0A158PQI9"/>
<dbReference type="InterPro" id="IPR018619">
    <property type="entry name" value="Hyccin"/>
</dbReference>
<keyword evidence="8" id="KW-1133">Transmembrane helix</keyword>
<gene>
    <name evidence="9" type="ORF">BPAG_LOCUS2127</name>
</gene>
<dbReference type="PANTHER" id="PTHR31220">
    <property type="entry name" value="HYCCIN RELATED"/>
    <property type="match status" value="1"/>
</dbReference>
<comment type="subcellular location">
    <subcellularLocation>
        <location evidence="1">Cell membrane</location>
    </subcellularLocation>
    <subcellularLocation>
        <location evidence="2">Cytoplasm</location>
        <location evidence="2">Cytosol</location>
    </subcellularLocation>
</comment>
<feature type="transmembrane region" description="Helical" evidence="8">
    <location>
        <begin position="90"/>
        <end position="111"/>
    </location>
</feature>
<evidence type="ECO:0000256" key="8">
    <source>
        <dbReference type="SAM" id="Phobius"/>
    </source>
</evidence>
<evidence type="ECO:0000256" key="5">
    <source>
        <dbReference type="ARBA" id="ARBA00023136"/>
    </source>
</evidence>
<evidence type="ECO:0000256" key="4">
    <source>
        <dbReference type="ARBA" id="ARBA00022490"/>
    </source>
</evidence>
<dbReference type="GO" id="GO:0072659">
    <property type="term" value="P:protein localization to plasma membrane"/>
    <property type="evidence" value="ECO:0007669"/>
    <property type="project" value="TreeGrafter"/>
</dbReference>
<evidence type="ECO:0000313" key="10">
    <source>
        <dbReference type="Proteomes" id="UP000278627"/>
    </source>
</evidence>
<keyword evidence="4" id="KW-0963">Cytoplasm</keyword>
<dbReference type="PANTHER" id="PTHR31220:SF1">
    <property type="entry name" value="GH21176P"/>
    <property type="match status" value="1"/>
</dbReference>
<evidence type="ECO:0000256" key="2">
    <source>
        <dbReference type="ARBA" id="ARBA00004514"/>
    </source>
</evidence>
<dbReference type="EMBL" id="UZAD01000252">
    <property type="protein sequence ID" value="VDN83313.1"/>
    <property type="molecule type" value="Genomic_DNA"/>
</dbReference>
<reference evidence="9 10" key="2">
    <citation type="submission" date="2018-11" db="EMBL/GenBank/DDBJ databases">
        <authorList>
            <consortium name="Pathogen Informatics"/>
        </authorList>
    </citation>
    <scope>NUCLEOTIDE SEQUENCE [LARGE SCALE GENOMIC DNA]</scope>
</reference>
<proteinExistence type="inferred from homology"/>
<dbReference type="Pfam" id="PF09790">
    <property type="entry name" value="Hyccin"/>
    <property type="match status" value="2"/>
</dbReference>
<dbReference type="GO" id="GO:0005886">
    <property type="term" value="C:plasma membrane"/>
    <property type="evidence" value="ECO:0007669"/>
    <property type="project" value="UniProtKB-SubCell"/>
</dbReference>
<keyword evidence="10" id="KW-1185">Reference proteome</keyword>
<evidence type="ECO:0000256" key="6">
    <source>
        <dbReference type="ARBA" id="ARBA00034482"/>
    </source>
</evidence>
<dbReference type="GO" id="GO:0005829">
    <property type="term" value="C:cytosol"/>
    <property type="evidence" value="ECO:0007669"/>
    <property type="project" value="UniProtKB-SubCell"/>
</dbReference>
<feature type="transmembrane region" description="Helical" evidence="8">
    <location>
        <begin position="193"/>
        <end position="212"/>
    </location>
</feature>
<keyword evidence="8" id="KW-0812">Transmembrane</keyword>
<keyword evidence="3" id="KW-1003">Cell membrane</keyword>
<name>A0A158PQI9_BRUPA</name>
<dbReference type="Proteomes" id="UP000278627">
    <property type="component" value="Unassembled WGS sequence"/>
</dbReference>
<organism evidence="11">
    <name type="scientific">Brugia pahangi</name>
    <name type="common">Filarial nematode worm</name>
    <dbReference type="NCBI Taxonomy" id="6280"/>
    <lineage>
        <taxon>Eukaryota</taxon>
        <taxon>Metazoa</taxon>
        <taxon>Ecdysozoa</taxon>
        <taxon>Nematoda</taxon>
        <taxon>Chromadorea</taxon>
        <taxon>Rhabditida</taxon>
        <taxon>Spirurina</taxon>
        <taxon>Spiruromorpha</taxon>
        <taxon>Filarioidea</taxon>
        <taxon>Onchocercidae</taxon>
        <taxon>Brugia</taxon>
    </lineage>
</organism>
<accession>A0A158PQI9</accession>
<sequence>MVRFRDREQSVDAAMNSEQLQDWLTDLNERWKNSIEKRALKDVEYERTQLTRETCKTQYLINYLSCNYTDVDLVQPVVAQLLACYYRGGILRYFVLQCIPSLIHIYLLALAKRQKKSVSIFETFFLAMFNEEILAGGILSESVTKKVEEVRIPSIRFPSVYHDPKKLSLASDIALKSGAPAFVQATVRICNSVYILLKILETYVFFVFFSLFNLQKTVRIGPYKSVDRIFPQNRQTVLTRLLKSVNGCLCRLSRDVICQGICLSTIALCQSGFSFRETALVSRVFGSSFHRKEFDDFSKKPRLRISSQYLLESLNGLYFALFNGTPELAVQAVDAVHQRALYEFYADVILACFIISLNSTLTMVTNSISETLLESNFHKNEELTVQWVRPGKLDNHKRNEVVTNASLRLKKMPEDISPVVDDNIKGFNFSDSVENFKKKIAVKVEQRKLKRQLGHYRRSENSDGNAGDIELGPINEESVTNAAPNSLIFPATDEATCQDSPQHHSISNGLANSDNVSVSFRQDQVNEASSRSKNELTDFSVPPDGNLSEVVKTPSIEDGVHDLTKWHGNIQHIDSATDGFEDASS</sequence>
<evidence type="ECO:0000313" key="9">
    <source>
        <dbReference type="EMBL" id="VDN83313.1"/>
    </source>
</evidence>
<dbReference type="GO" id="GO:0046854">
    <property type="term" value="P:phosphatidylinositol phosphate biosynthetic process"/>
    <property type="evidence" value="ECO:0007669"/>
    <property type="project" value="TreeGrafter"/>
</dbReference>
<dbReference type="AlphaFoldDB" id="A0A158PQI9"/>
<protein>
    <submittedName>
        <fullName evidence="11">PH domain-containing protein</fullName>
    </submittedName>
</protein>
<reference evidence="11" key="1">
    <citation type="submission" date="2016-04" db="UniProtKB">
        <authorList>
            <consortium name="WormBaseParasite"/>
        </authorList>
    </citation>
    <scope>IDENTIFICATION</scope>
</reference>
<feature type="region of interest" description="Disordered" evidence="7">
    <location>
        <begin position="523"/>
        <end position="546"/>
    </location>
</feature>
<dbReference type="WBParaSite" id="BPAG_0000215701-mRNA-1">
    <property type="protein sequence ID" value="BPAG_0000215701-mRNA-1"/>
    <property type="gene ID" value="BPAG_0000215701"/>
</dbReference>
<evidence type="ECO:0000313" key="11">
    <source>
        <dbReference type="WBParaSite" id="BPAG_0000215701-mRNA-1"/>
    </source>
</evidence>
<comment type="similarity">
    <text evidence="6">Belongs to the Hyccin family.</text>
</comment>
<keyword evidence="5 8" id="KW-0472">Membrane</keyword>
<evidence type="ECO:0000256" key="3">
    <source>
        <dbReference type="ARBA" id="ARBA00022475"/>
    </source>
</evidence>
<evidence type="ECO:0000256" key="1">
    <source>
        <dbReference type="ARBA" id="ARBA00004236"/>
    </source>
</evidence>
<evidence type="ECO:0000256" key="7">
    <source>
        <dbReference type="SAM" id="MobiDB-lite"/>
    </source>
</evidence>